<evidence type="ECO:0000313" key="3">
    <source>
        <dbReference type="EMBL" id="SQC12782.1"/>
    </source>
</evidence>
<dbReference type="PANTHER" id="PTHR10072:SF47">
    <property type="entry name" value="PROTEIN SUFA"/>
    <property type="match status" value="1"/>
</dbReference>
<dbReference type="GO" id="GO:0016226">
    <property type="term" value="P:iron-sulfur cluster assembly"/>
    <property type="evidence" value="ECO:0007669"/>
    <property type="project" value="InterPro"/>
</dbReference>
<dbReference type="NCBIfam" id="NF007050">
    <property type="entry name" value="PRK09504.1"/>
    <property type="match status" value="1"/>
</dbReference>
<dbReference type="SUPFAM" id="SSF89360">
    <property type="entry name" value="HesB-like domain"/>
    <property type="match status" value="1"/>
</dbReference>
<proteinExistence type="inferred from homology"/>
<sequence length="130" mass="14463">MEVQAGTFNPADFSWQGLTMTPAAAAHIRDLMRKQPDKKGLRLDIKTSGCAGFGYVLEMIAEPAPDDLLFESDGAKLFAPLQAMPFIDGTELDYVREGLNEIFKFHNPKAQHECGWRAKVLGCRRSNYVA</sequence>
<dbReference type="Gene3D" id="2.60.300.12">
    <property type="entry name" value="HesB-like domain"/>
    <property type="match status" value="1"/>
</dbReference>
<name>A0A2X3C7F6_KLEPN</name>
<dbReference type="InterPro" id="IPR050322">
    <property type="entry name" value="Fe-S_cluster_asmbl/transfer"/>
</dbReference>
<comment type="similarity">
    <text evidence="1">Belongs to the HesB/IscA family.</text>
</comment>
<dbReference type="InterPro" id="IPR016092">
    <property type="entry name" value="ATAP"/>
</dbReference>
<feature type="domain" description="Core" evidence="2">
    <location>
        <begin position="18"/>
        <end position="115"/>
    </location>
</feature>
<dbReference type="InterPro" id="IPR000361">
    <property type="entry name" value="ATAP_core_dom"/>
</dbReference>
<accession>A0A2X3C7F6</accession>
<evidence type="ECO:0000256" key="1">
    <source>
        <dbReference type="ARBA" id="ARBA00006718"/>
    </source>
</evidence>
<protein>
    <submittedName>
        <fullName evidence="3">Iron binding protein SufA for iron-sulfur cluster assembly</fullName>
    </submittedName>
</protein>
<evidence type="ECO:0000313" key="4">
    <source>
        <dbReference type="Proteomes" id="UP000250675"/>
    </source>
</evidence>
<dbReference type="Proteomes" id="UP000250675">
    <property type="component" value="Unassembled WGS sequence"/>
</dbReference>
<dbReference type="PANTHER" id="PTHR10072">
    <property type="entry name" value="IRON-SULFUR CLUSTER ASSEMBLY PROTEIN"/>
    <property type="match status" value="1"/>
</dbReference>
<dbReference type="InterPro" id="IPR035903">
    <property type="entry name" value="HesB-like_dom_sf"/>
</dbReference>
<dbReference type="AlphaFoldDB" id="A0A2X3C7F6"/>
<reference evidence="3 4" key="1">
    <citation type="submission" date="2018-06" db="EMBL/GenBank/DDBJ databases">
        <authorList>
            <consortium name="Pathogen Informatics"/>
            <person name="Doyle S."/>
        </authorList>
    </citation>
    <scope>NUCLEOTIDE SEQUENCE [LARGE SCALE GENOMIC DNA]</scope>
    <source>
        <strain evidence="3 4">NCTC9645</strain>
    </source>
</reference>
<dbReference type="NCBIfam" id="TIGR00049">
    <property type="entry name" value="iron-sulfur cluster assembly accessory protein"/>
    <property type="match status" value="1"/>
</dbReference>
<organism evidence="3 4">
    <name type="scientific">Klebsiella pneumoniae</name>
    <dbReference type="NCBI Taxonomy" id="573"/>
    <lineage>
        <taxon>Bacteria</taxon>
        <taxon>Pseudomonadati</taxon>
        <taxon>Pseudomonadota</taxon>
        <taxon>Gammaproteobacteria</taxon>
        <taxon>Enterobacterales</taxon>
        <taxon>Enterobacteriaceae</taxon>
        <taxon>Klebsiella/Raoultella group</taxon>
        <taxon>Klebsiella</taxon>
        <taxon>Klebsiella pneumoniae complex</taxon>
    </lineage>
</organism>
<dbReference type="Pfam" id="PF01521">
    <property type="entry name" value="Fe-S_biosyn"/>
    <property type="match status" value="1"/>
</dbReference>
<evidence type="ECO:0000259" key="2">
    <source>
        <dbReference type="Pfam" id="PF01521"/>
    </source>
</evidence>
<dbReference type="EMBL" id="UASO01000003">
    <property type="protein sequence ID" value="SQC12782.1"/>
    <property type="molecule type" value="Genomic_DNA"/>
</dbReference>
<dbReference type="GO" id="GO:0051537">
    <property type="term" value="F:2 iron, 2 sulfur cluster binding"/>
    <property type="evidence" value="ECO:0007669"/>
    <property type="project" value="TreeGrafter"/>
</dbReference>
<gene>
    <name evidence="3" type="primary">sufA</name>
    <name evidence="3" type="ORF">NCTC9645_01018</name>
</gene>
<dbReference type="GO" id="GO:0005829">
    <property type="term" value="C:cytosol"/>
    <property type="evidence" value="ECO:0007669"/>
    <property type="project" value="TreeGrafter"/>
</dbReference>